<feature type="transmembrane region" description="Helical" evidence="1">
    <location>
        <begin position="54"/>
        <end position="74"/>
    </location>
</feature>
<keyword evidence="1" id="KW-0812">Transmembrane</keyword>
<dbReference type="RefSeq" id="WP_002710831.1">
    <property type="nucleotide sequence ID" value="NZ_JH651384.1"/>
</dbReference>
<evidence type="ECO:0000313" key="3">
    <source>
        <dbReference type="Proteomes" id="UP000005317"/>
    </source>
</evidence>
<evidence type="ECO:0000256" key="1">
    <source>
        <dbReference type="SAM" id="Phobius"/>
    </source>
</evidence>
<keyword evidence="1" id="KW-0472">Membrane</keyword>
<protein>
    <submittedName>
        <fullName evidence="2">Uncharacterized protein</fullName>
    </submittedName>
</protein>
<dbReference type="EMBL" id="JH651384">
    <property type="protein sequence ID" value="EIJ36969.1"/>
    <property type="molecule type" value="Genomic_DNA"/>
</dbReference>
<gene>
    <name evidence="2" type="ORF">Thini_4495</name>
</gene>
<organism evidence="2 3">
    <name type="scientific">Thiothrix nivea (strain ATCC 35100 / DSM 5205 / JP2)</name>
    <dbReference type="NCBI Taxonomy" id="870187"/>
    <lineage>
        <taxon>Bacteria</taxon>
        <taxon>Pseudomonadati</taxon>
        <taxon>Pseudomonadota</taxon>
        <taxon>Gammaproteobacteria</taxon>
        <taxon>Thiotrichales</taxon>
        <taxon>Thiotrichaceae</taxon>
        <taxon>Thiothrix</taxon>
    </lineage>
</organism>
<dbReference type="Proteomes" id="UP000005317">
    <property type="component" value="Unassembled WGS sequence"/>
</dbReference>
<sequence>MSLGQNQNSDLLIKQYEQAWQQVRHLDSSYIQITLLYMALIGAYIGSFDKLTTNLTIVSIGISAVSLCITGIIFRTRYLIDKQMEIILKIEESLEMMPSYSVSGLKNIRTSSYLILAIIFMTTIAIILGLK</sequence>
<dbReference type="AlphaFoldDB" id="A0A656HNP5"/>
<accession>A0A656HNP5</accession>
<keyword evidence="3" id="KW-1185">Reference proteome</keyword>
<feature type="transmembrane region" description="Helical" evidence="1">
    <location>
        <begin position="30"/>
        <end position="48"/>
    </location>
</feature>
<reference evidence="3" key="1">
    <citation type="journal article" date="2011" name="Stand. Genomic Sci.">
        <title>Genome sequence of the filamentous, gliding Thiothrix nivea neotype strain (JP2(T)).</title>
        <authorList>
            <person name="Lapidus A."/>
            <person name="Nolan M."/>
            <person name="Lucas S."/>
            <person name="Glavina Del Rio T."/>
            <person name="Tice H."/>
            <person name="Cheng J.F."/>
            <person name="Tapia R."/>
            <person name="Han C."/>
            <person name="Goodwin L."/>
            <person name="Pitluck S."/>
            <person name="Liolios K."/>
            <person name="Pagani I."/>
            <person name="Ivanova N."/>
            <person name="Huntemann M."/>
            <person name="Mavromatis K."/>
            <person name="Mikhailova N."/>
            <person name="Pati A."/>
            <person name="Chen A."/>
            <person name="Palaniappan K."/>
            <person name="Land M."/>
            <person name="Brambilla E.M."/>
            <person name="Rohde M."/>
            <person name="Abt B."/>
            <person name="Verbarg S."/>
            <person name="Goker M."/>
            <person name="Bristow J."/>
            <person name="Eisen J.A."/>
            <person name="Markowitz V."/>
            <person name="Hugenholtz P."/>
            <person name="Kyrpides N.C."/>
            <person name="Klenk H.P."/>
            <person name="Woyke T."/>
        </authorList>
    </citation>
    <scope>NUCLEOTIDE SEQUENCE [LARGE SCALE GENOMIC DNA]</scope>
    <source>
        <strain evidence="3">ATCC 35100 / DSM 5205 / JP2</strain>
    </source>
</reference>
<keyword evidence="1" id="KW-1133">Transmembrane helix</keyword>
<evidence type="ECO:0000313" key="2">
    <source>
        <dbReference type="EMBL" id="EIJ36969.1"/>
    </source>
</evidence>
<feature type="transmembrane region" description="Helical" evidence="1">
    <location>
        <begin position="113"/>
        <end position="130"/>
    </location>
</feature>
<proteinExistence type="predicted"/>
<name>A0A656HNP5_THINJ</name>